<feature type="domain" description="Gamma-butyrobetaine hydroxylase-like N-terminal" evidence="8">
    <location>
        <begin position="24"/>
        <end position="88"/>
    </location>
</feature>
<keyword evidence="6" id="KW-0408">Iron</keyword>
<evidence type="ECO:0000313" key="10">
    <source>
        <dbReference type="Proteomes" id="UP000242287"/>
    </source>
</evidence>
<evidence type="ECO:0000256" key="2">
    <source>
        <dbReference type="ARBA" id="ARBA00008654"/>
    </source>
</evidence>
<keyword evidence="5" id="KW-0560">Oxidoreductase</keyword>
<evidence type="ECO:0000256" key="4">
    <source>
        <dbReference type="ARBA" id="ARBA00022964"/>
    </source>
</evidence>
<dbReference type="PANTHER" id="PTHR10696">
    <property type="entry name" value="GAMMA-BUTYROBETAINE HYDROXYLASE-RELATED"/>
    <property type="match status" value="1"/>
</dbReference>
<comment type="cofactor">
    <cofactor evidence="1">
        <name>Fe(2+)</name>
        <dbReference type="ChEBI" id="CHEBI:29033"/>
    </cofactor>
</comment>
<dbReference type="Pfam" id="PF06155">
    <property type="entry name" value="GBBH-like_N"/>
    <property type="match status" value="1"/>
</dbReference>
<sequence>MLLRRQVFVPRAIRSLHNVAGTPIPYSWLRDSCQCPHCVHPSTSQKLHRTSDVLHPYRSTVKSESRNEEGLRITWGDDHSSFYPVRFLERYARSEILSNFHRRIIAKPWNRMSITETSSLFINYTSLSSSTGLVTAIEQLSQYGLLFVSGVPNLKTSNEECELRILAERFGEIRPTFYGLLWNVINKRNSKNIAYTNLSLDLHMDLLYFQHPPRYQILHCLRNKVLGGTSVFVDGFHAAETLRTQSPSSFATLASTPVPFQYINDGHHLYHTHPTIALDPVQSLHSAPAEARTIAHINYSPPFQAPFPLDRSPDEFDKFYRSLRQFADLLDGSEGRYEYTMREGDAVIFDNRRVLHARTAFEDILGQEVKEGEASRWLKGCYLEADAILDRYRVIKARLAREASSGSLNHELEWGI</sequence>
<dbReference type="GO" id="GO:0016706">
    <property type="term" value="F:2-oxoglutarate-dependent dioxygenase activity"/>
    <property type="evidence" value="ECO:0007669"/>
    <property type="project" value="UniProtKB-ARBA"/>
</dbReference>
<name>A0A2A9NKT5_9AGAR</name>
<dbReference type="OrthoDB" id="406634at2759"/>
<dbReference type="GO" id="GO:0045329">
    <property type="term" value="P:carnitine biosynthetic process"/>
    <property type="evidence" value="ECO:0007669"/>
    <property type="project" value="TreeGrafter"/>
</dbReference>
<dbReference type="CDD" id="cd00250">
    <property type="entry name" value="CAS_like"/>
    <property type="match status" value="1"/>
</dbReference>
<dbReference type="Gene3D" id="3.60.130.10">
    <property type="entry name" value="Clavaminate synthase-like"/>
    <property type="match status" value="1"/>
</dbReference>
<evidence type="ECO:0000256" key="6">
    <source>
        <dbReference type="ARBA" id="ARBA00023004"/>
    </source>
</evidence>
<dbReference type="GO" id="GO:0046872">
    <property type="term" value="F:metal ion binding"/>
    <property type="evidence" value="ECO:0007669"/>
    <property type="project" value="UniProtKB-KW"/>
</dbReference>
<dbReference type="InterPro" id="IPR050411">
    <property type="entry name" value="AlphaKG_dependent_hydroxylases"/>
</dbReference>
<keyword evidence="10" id="KW-1185">Reference proteome</keyword>
<evidence type="ECO:0000259" key="7">
    <source>
        <dbReference type="Pfam" id="PF02668"/>
    </source>
</evidence>
<comment type="similarity">
    <text evidence="2">Belongs to the gamma-BBH/TMLD family.</text>
</comment>
<dbReference type="InterPro" id="IPR038492">
    <property type="entry name" value="GBBH-like_N_sf"/>
</dbReference>
<dbReference type="SUPFAM" id="SSF51197">
    <property type="entry name" value="Clavaminate synthase-like"/>
    <property type="match status" value="1"/>
</dbReference>
<dbReference type="GO" id="GO:0005739">
    <property type="term" value="C:mitochondrion"/>
    <property type="evidence" value="ECO:0007669"/>
    <property type="project" value="TreeGrafter"/>
</dbReference>
<reference evidence="9 10" key="1">
    <citation type="submission" date="2014-02" db="EMBL/GenBank/DDBJ databases">
        <title>Transposable element dynamics among asymbiotic and ectomycorrhizal Amanita fungi.</title>
        <authorList>
            <consortium name="DOE Joint Genome Institute"/>
            <person name="Hess J."/>
            <person name="Skrede I."/>
            <person name="Wolfe B."/>
            <person name="LaButti K."/>
            <person name="Ohm R.A."/>
            <person name="Grigoriev I.V."/>
            <person name="Pringle A."/>
        </authorList>
    </citation>
    <scope>NUCLEOTIDE SEQUENCE [LARGE SCALE GENOMIC DNA]</scope>
    <source>
        <strain evidence="9 10">SKay4041</strain>
    </source>
</reference>
<keyword evidence="3" id="KW-0479">Metal-binding</keyword>
<dbReference type="Proteomes" id="UP000242287">
    <property type="component" value="Unassembled WGS sequence"/>
</dbReference>
<protein>
    <recommendedName>
        <fullName evidence="11">TauD/TfdA-like domain-containing protein</fullName>
    </recommendedName>
</protein>
<dbReference type="InterPro" id="IPR010376">
    <property type="entry name" value="GBBH-like_N"/>
</dbReference>
<dbReference type="Pfam" id="PF02668">
    <property type="entry name" value="TauD"/>
    <property type="match status" value="1"/>
</dbReference>
<evidence type="ECO:0000313" key="9">
    <source>
        <dbReference type="EMBL" id="PFH51169.1"/>
    </source>
</evidence>
<dbReference type="EMBL" id="KZ301991">
    <property type="protein sequence ID" value="PFH51169.1"/>
    <property type="molecule type" value="Genomic_DNA"/>
</dbReference>
<proteinExistence type="inferred from homology"/>
<dbReference type="AlphaFoldDB" id="A0A2A9NKT5"/>
<dbReference type="PANTHER" id="PTHR10696:SF25">
    <property type="entry name" value="OXIDOREDUCTASE AIM17-RELATED"/>
    <property type="match status" value="1"/>
</dbReference>
<evidence type="ECO:0000259" key="8">
    <source>
        <dbReference type="Pfam" id="PF06155"/>
    </source>
</evidence>
<dbReference type="STRING" id="703135.A0A2A9NKT5"/>
<dbReference type="InterPro" id="IPR003819">
    <property type="entry name" value="TauD/TfdA-like"/>
</dbReference>
<organism evidence="9 10">
    <name type="scientific">Amanita thiersii Skay4041</name>
    <dbReference type="NCBI Taxonomy" id="703135"/>
    <lineage>
        <taxon>Eukaryota</taxon>
        <taxon>Fungi</taxon>
        <taxon>Dikarya</taxon>
        <taxon>Basidiomycota</taxon>
        <taxon>Agaricomycotina</taxon>
        <taxon>Agaricomycetes</taxon>
        <taxon>Agaricomycetidae</taxon>
        <taxon>Agaricales</taxon>
        <taxon>Pluteineae</taxon>
        <taxon>Amanitaceae</taxon>
        <taxon>Amanita</taxon>
    </lineage>
</organism>
<evidence type="ECO:0008006" key="11">
    <source>
        <dbReference type="Google" id="ProtNLM"/>
    </source>
</evidence>
<accession>A0A2A9NKT5</accession>
<evidence type="ECO:0000256" key="1">
    <source>
        <dbReference type="ARBA" id="ARBA00001954"/>
    </source>
</evidence>
<evidence type="ECO:0000256" key="3">
    <source>
        <dbReference type="ARBA" id="ARBA00022723"/>
    </source>
</evidence>
<dbReference type="Gene3D" id="3.30.2020.30">
    <property type="match status" value="1"/>
</dbReference>
<dbReference type="InterPro" id="IPR042098">
    <property type="entry name" value="TauD-like_sf"/>
</dbReference>
<feature type="domain" description="TauD/TfdA-like" evidence="7">
    <location>
        <begin position="130"/>
        <end position="382"/>
    </location>
</feature>
<gene>
    <name evidence="9" type="ORF">AMATHDRAFT_143270</name>
</gene>
<keyword evidence="4" id="KW-0223">Dioxygenase</keyword>
<evidence type="ECO:0000256" key="5">
    <source>
        <dbReference type="ARBA" id="ARBA00023002"/>
    </source>
</evidence>